<evidence type="ECO:0000313" key="1">
    <source>
        <dbReference type="EMBL" id="KEH19165.1"/>
    </source>
</evidence>
<dbReference type="AlphaFoldDB" id="A0A072U044"/>
<proteinExistence type="predicted"/>
<dbReference type="EnsemblPlants" id="KEH19165">
    <property type="protein sequence ID" value="KEH19165"/>
    <property type="gene ID" value="MTR_8g442490"/>
</dbReference>
<dbReference type="PaxDb" id="3880-AES83790"/>
<dbReference type="HOGENOM" id="CLU_1899332_0_0_1"/>
<gene>
    <name evidence="1" type="ordered locus">MTR_8g442490</name>
</gene>
<evidence type="ECO:0000313" key="3">
    <source>
        <dbReference type="Proteomes" id="UP000002051"/>
    </source>
</evidence>
<accession>A0A072U044</accession>
<reference evidence="1 3" key="1">
    <citation type="journal article" date="2011" name="Nature">
        <title>The Medicago genome provides insight into the evolution of rhizobial symbioses.</title>
        <authorList>
            <person name="Young N.D."/>
            <person name="Debelle F."/>
            <person name="Oldroyd G.E."/>
            <person name="Geurts R."/>
            <person name="Cannon S.B."/>
            <person name="Udvardi M.K."/>
            <person name="Benedito V.A."/>
            <person name="Mayer K.F."/>
            <person name="Gouzy J."/>
            <person name="Schoof H."/>
            <person name="Van de Peer Y."/>
            <person name="Proost S."/>
            <person name="Cook D.R."/>
            <person name="Meyers B.C."/>
            <person name="Spannagl M."/>
            <person name="Cheung F."/>
            <person name="De Mita S."/>
            <person name="Krishnakumar V."/>
            <person name="Gundlach H."/>
            <person name="Zhou S."/>
            <person name="Mudge J."/>
            <person name="Bharti A.K."/>
            <person name="Murray J.D."/>
            <person name="Naoumkina M.A."/>
            <person name="Rosen B."/>
            <person name="Silverstein K.A."/>
            <person name="Tang H."/>
            <person name="Rombauts S."/>
            <person name="Zhao P.X."/>
            <person name="Zhou P."/>
            <person name="Barbe V."/>
            <person name="Bardou P."/>
            <person name="Bechner M."/>
            <person name="Bellec A."/>
            <person name="Berger A."/>
            <person name="Berges H."/>
            <person name="Bidwell S."/>
            <person name="Bisseling T."/>
            <person name="Choisne N."/>
            <person name="Couloux A."/>
            <person name="Denny R."/>
            <person name="Deshpande S."/>
            <person name="Dai X."/>
            <person name="Doyle J.J."/>
            <person name="Dudez A.M."/>
            <person name="Farmer A.D."/>
            <person name="Fouteau S."/>
            <person name="Franken C."/>
            <person name="Gibelin C."/>
            <person name="Gish J."/>
            <person name="Goldstein S."/>
            <person name="Gonzalez A.J."/>
            <person name="Green P.J."/>
            <person name="Hallab A."/>
            <person name="Hartog M."/>
            <person name="Hua A."/>
            <person name="Humphray S.J."/>
            <person name="Jeong D.H."/>
            <person name="Jing Y."/>
            <person name="Jocker A."/>
            <person name="Kenton S.M."/>
            <person name="Kim D.J."/>
            <person name="Klee K."/>
            <person name="Lai H."/>
            <person name="Lang C."/>
            <person name="Lin S."/>
            <person name="Macmil S.L."/>
            <person name="Magdelenat G."/>
            <person name="Matthews L."/>
            <person name="McCorrison J."/>
            <person name="Monaghan E.L."/>
            <person name="Mun J.H."/>
            <person name="Najar F.Z."/>
            <person name="Nicholson C."/>
            <person name="Noirot C."/>
            <person name="O'Bleness M."/>
            <person name="Paule C.R."/>
            <person name="Poulain J."/>
            <person name="Prion F."/>
            <person name="Qin B."/>
            <person name="Qu C."/>
            <person name="Retzel E.F."/>
            <person name="Riddle C."/>
            <person name="Sallet E."/>
            <person name="Samain S."/>
            <person name="Samson N."/>
            <person name="Sanders I."/>
            <person name="Saurat O."/>
            <person name="Scarpelli C."/>
            <person name="Schiex T."/>
            <person name="Segurens B."/>
            <person name="Severin A.J."/>
            <person name="Sherrier D.J."/>
            <person name="Shi R."/>
            <person name="Sims S."/>
            <person name="Singer S.R."/>
            <person name="Sinharoy S."/>
            <person name="Sterck L."/>
            <person name="Viollet A."/>
            <person name="Wang B.B."/>
            <person name="Wang K."/>
            <person name="Wang M."/>
            <person name="Wang X."/>
            <person name="Warfsmann J."/>
            <person name="Weissenbach J."/>
            <person name="White D.D."/>
            <person name="White J.D."/>
            <person name="Wiley G.B."/>
            <person name="Wincker P."/>
            <person name="Xing Y."/>
            <person name="Yang L."/>
            <person name="Yao Z."/>
            <person name="Ying F."/>
            <person name="Zhai J."/>
            <person name="Zhou L."/>
            <person name="Zuber A."/>
            <person name="Denarie J."/>
            <person name="Dixon R.A."/>
            <person name="May G.D."/>
            <person name="Schwartz D.C."/>
            <person name="Rogers J."/>
            <person name="Quetier F."/>
            <person name="Town C.D."/>
            <person name="Roe B.A."/>
        </authorList>
    </citation>
    <scope>NUCLEOTIDE SEQUENCE [LARGE SCALE GENOMIC DNA]</scope>
    <source>
        <strain evidence="1">A17</strain>
        <strain evidence="2 3">cv. Jemalong A17</strain>
    </source>
</reference>
<dbReference type="Proteomes" id="UP000002051">
    <property type="component" value="Chromosome 8"/>
</dbReference>
<sequence>MDIKIFVEPDTKDGSEGQQCQAYIIYKGRQCIRLAIRNAVYICAHFSRKKKITLKILVQFVEVQLLLVLNACKHHSLLVLVNPKSPLEIYTMSVVNNDDSFFAKKILGELQSCFFGNDHKEIKVSQWRCSPNHG</sequence>
<protein>
    <submittedName>
        <fullName evidence="1 2">Uncharacterized protein</fullName>
    </submittedName>
</protein>
<name>A0A072U044_MEDTR</name>
<reference evidence="1 3" key="2">
    <citation type="journal article" date="2014" name="BMC Genomics">
        <title>An improved genome release (version Mt4.0) for the model legume Medicago truncatula.</title>
        <authorList>
            <person name="Tang H."/>
            <person name="Krishnakumar V."/>
            <person name="Bidwell S."/>
            <person name="Rosen B."/>
            <person name="Chan A."/>
            <person name="Zhou S."/>
            <person name="Gentzbittel L."/>
            <person name="Childs K.L."/>
            <person name="Yandell M."/>
            <person name="Gundlach H."/>
            <person name="Mayer K.F."/>
            <person name="Schwartz D.C."/>
            <person name="Town C.D."/>
        </authorList>
    </citation>
    <scope>GENOME REANNOTATION</scope>
    <source>
        <strain evidence="1">A17</strain>
        <strain evidence="2 3">cv. Jemalong A17</strain>
    </source>
</reference>
<dbReference type="EMBL" id="CM001224">
    <property type="protein sequence ID" value="KEH19165.1"/>
    <property type="molecule type" value="Genomic_DNA"/>
</dbReference>
<evidence type="ECO:0000313" key="2">
    <source>
        <dbReference type="EnsemblPlants" id="KEH19165"/>
    </source>
</evidence>
<keyword evidence="3" id="KW-1185">Reference proteome</keyword>
<reference evidence="2" key="3">
    <citation type="submission" date="2015-04" db="UniProtKB">
        <authorList>
            <consortium name="EnsemblPlants"/>
        </authorList>
    </citation>
    <scope>IDENTIFICATION</scope>
    <source>
        <strain evidence="2">cv. Jemalong A17</strain>
    </source>
</reference>
<organism evidence="1 3">
    <name type="scientific">Medicago truncatula</name>
    <name type="common">Barrel medic</name>
    <name type="synonym">Medicago tribuloides</name>
    <dbReference type="NCBI Taxonomy" id="3880"/>
    <lineage>
        <taxon>Eukaryota</taxon>
        <taxon>Viridiplantae</taxon>
        <taxon>Streptophyta</taxon>
        <taxon>Embryophyta</taxon>
        <taxon>Tracheophyta</taxon>
        <taxon>Spermatophyta</taxon>
        <taxon>Magnoliopsida</taxon>
        <taxon>eudicotyledons</taxon>
        <taxon>Gunneridae</taxon>
        <taxon>Pentapetalae</taxon>
        <taxon>rosids</taxon>
        <taxon>fabids</taxon>
        <taxon>Fabales</taxon>
        <taxon>Fabaceae</taxon>
        <taxon>Papilionoideae</taxon>
        <taxon>50 kb inversion clade</taxon>
        <taxon>NPAAA clade</taxon>
        <taxon>Hologalegina</taxon>
        <taxon>IRL clade</taxon>
        <taxon>Trifolieae</taxon>
        <taxon>Medicago</taxon>
    </lineage>
</organism>